<feature type="compositionally biased region" description="Basic and acidic residues" evidence="1">
    <location>
        <begin position="72"/>
        <end position="83"/>
    </location>
</feature>
<dbReference type="Proteomes" id="UP000282184">
    <property type="component" value="Unassembled WGS sequence"/>
</dbReference>
<dbReference type="InterPro" id="IPR027417">
    <property type="entry name" value="P-loop_NTPase"/>
</dbReference>
<feature type="domain" description="ATPase AAA-type core" evidence="2">
    <location>
        <begin position="134"/>
        <end position="279"/>
    </location>
</feature>
<feature type="region of interest" description="Disordered" evidence="1">
    <location>
        <begin position="62"/>
        <end position="83"/>
    </location>
</feature>
<keyword evidence="4" id="KW-1185">Reference proteome</keyword>
<evidence type="ECO:0000259" key="2">
    <source>
        <dbReference type="Pfam" id="PF13304"/>
    </source>
</evidence>
<dbReference type="SUPFAM" id="SSF52540">
    <property type="entry name" value="P-loop containing nucleoside triphosphate hydrolases"/>
    <property type="match status" value="1"/>
</dbReference>
<evidence type="ECO:0000256" key="1">
    <source>
        <dbReference type="SAM" id="MobiDB-lite"/>
    </source>
</evidence>
<name>A0A431U2L1_9BACT</name>
<protein>
    <submittedName>
        <fullName evidence="3">ATPase</fullName>
    </submittedName>
</protein>
<dbReference type="PANTHER" id="PTHR40396">
    <property type="entry name" value="ATPASE-LIKE PROTEIN"/>
    <property type="match status" value="1"/>
</dbReference>
<sequence>MPRQARHDVLYGAYHKADTGGHHARPCPLMSLHVRRLPLVLLIRHGSGSYHRRHGFYGQPAQQLAGGQHAGHAGDGDERPAPCTIRDKARTLWQTPLPTMSESEAPPQVPRLTYLRIRNYRALRDVELRDLTPLTVLVGPNGSGKSTMLDALAFLAEAVAGNLQQAWEKRNRFAGMRTRGSEGPIEFEVHIPSTNNPTTQLAYTLEFVEAREKVLVLSERLSHKDEQGIERLIFDAEGSPESVNDTLDESSMVDVTIYPSQLNGNLNQFGTDANSLSLPFIRFYSGGSEFEEVVNQVFLFIKAYRYIHLTDNHTKGVVDAGPRERLSPSGDNLPNVLYYLQQKHPEVLQGLIGELRRQVPALAEVLTEVTSDERLLLRFRDAPFEKPLPAQYMSDGTLRLTALLTLLREPEAAGLLGLEEPENELHPRLLPRLAEELRRATETRQLLVATHSPALLDALEPAQVWILHRGPDGYTQATRVADLPDVVAMVEEGSPLGYLWERNFFDVGDPLAPLSPQPIRE</sequence>
<organism evidence="3 4">
    <name type="scientific">Hymenobacter gummosus</name>
    <dbReference type="NCBI Taxonomy" id="1776032"/>
    <lineage>
        <taxon>Bacteria</taxon>
        <taxon>Pseudomonadati</taxon>
        <taxon>Bacteroidota</taxon>
        <taxon>Cytophagia</taxon>
        <taxon>Cytophagales</taxon>
        <taxon>Hymenobacteraceae</taxon>
        <taxon>Hymenobacter</taxon>
    </lineage>
</organism>
<comment type="caution">
    <text evidence="3">The sequence shown here is derived from an EMBL/GenBank/DDBJ whole genome shotgun (WGS) entry which is preliminary data.</text>
</comment>
<feature type="domain" description="ATPase AAA-type core" evidence="2">
    <location>
        <begin position="338"/>
        <end position="457"/>
    </location>
</feature>
<proteinExistence type="predicted"/>
<dbReference type="EMBL" id="RXOF01000006">
    <property type="protein sequence ID" value="RTQ49610.1"/>
    <property type="molecule type" value="Genomic_DNA"/>
</dbReference>
<feature type="compositionally biased region" description="Low complexity" evidence="1">
    <location>
        <begin position="62"/>
        <end position="71"/>
    </location>
</feature>
<gene>
    <name evidence="3" type="ORF">EJV47_12390</name>
</gene>
<dbReference type="GO" id="GO:0005524">
    <property type="term" value="F:ATP binding"/>
    <property type="evidence" value="ECO:0007669"/>
    <property type="project" value="InterPro"/>
</dbReference>
<dbReference type="GO" id="GO:0016887">
    <property type="term" value="F:ATP hydrolysis activity"/>
    <property type="evidence" value="ECO:0007669"/>
    <property type="project" value="InterPro"/>
</dbReference>
<dbReference type="PANTHER" id="PTHR40396:SF1">
    <property type="entry name" value="ATPASE AAA-TYPE CORE DOMAIN-CONTAINING PROTEIN"/>
    <property type="match status" value="1"/>
</dbReference>
<dbReference type="OrthoDB" id="9805802at2"/>
<dbReference type="Gene3D" id="3.40.50.300">
    <property type="entry name" value="P-loop containing nucleotide triphosphate hydrolases"/>
    <property type="match status" value="1"/>
</dbReference>
<accession>A0A431U2L1</accession>
<reference evidence="3 4" key="1">
    <citation type="submission" date="2018-12" db="EMBL/GenBank/DDBJ databases">
        <title>Hymenobacter gummosus sp. nov., isolated from a spring.</title>
        <authorList>
            <person name="Nie L."/>
        </authorList>
    </citation>
    <scope>NUCLEOTIDE SEQUENCE [LARGE SCALE GENOMIC DNA]</scope>
    <source>
        <strain evidence="3 4">KCTC 52166</strain>
    </source>
</reference>
<dbReference type="Pfam" id="PF13304">
    <property type="entry name" value="AAA_21"/>
    <property type="match status" value="2"/>
</dbReference>
<evidence type="ECO:0000313" key="3">
    <source>
        <dbReference type="EMBL" id="RTQ49610.1"/>
    </source>
</evidence>
<dbReference type="AlphaFoldDB" id="A0A431U2L1"/>
<dbReference type="InterPro" id="IPR003959">
    <property type="entry name" value="ATPase_AAA_core"/>
</dbReference>
<evidence type="ECO:0000313" key="4">
    <source>
        <dbReference type="Proteomes" id="UP000282184"/>
    </source>
</evidence>